<dbReference type="Proteomes" id="UP000838756">
    <property type="component" value="Unassembled WGS sequence"/>
</dbReference>
<accession>A0A8S4R4I0</accession>
<name>A0A8S4R4I0_9NEOP</name>
<proteinExistence type="predicted"/>
<gene>
    <name evidence="1" type="primary">jg7924</name>
    <name evidence="1" type="ORF">PAEG_LOCUS9472</name>
</gene>
<evidence type="ECO:0000313" key="2">
    <source>
        <dbReference type="Proteomes" id="UP000838756"/>
    </source>
</evidence>
<protein>
    <submittedName>
        <fullName evidence="1">Jg7924 protein</fullName>
    </submittedName>
</protein>
<comment type="caution">
    <text evidence="1">The sequence shown here is derived from an EMBL/GenBank/DDBJ whole genome shotgun (WGS) entry which is preliminary data.</text>
</comment>
<keyword evidence="2" id="KW-1185">Reference proteome</keyword>
<dbReference type="EMBL" id="CAKXAJ010024784">
    <property type="protein sequence ID" value="CAH2230218.1"/>
    <property type="molecule type" value="Genomic_DNA"/>
</dbReference>
<organism evidence="1 2">
    <name type="scientific">Pararge aegeria aegeria</name>
    <dbReference type="NCBI Taxonomy" id="348720"/>
    <lineage>
        <taxon>Eukaryota</taxon>
        <taxon>Metazoa</taxon>
        <taxon>Ecdysozoa</taxon>
        <taxon>Arthropoda</taxon>
        <taxon>Hexapoda</taxon>
        <taxon>Insecta</taxon>
        <taxon>Pterygota</taxon>
        <taxon>Neoptera</taxon>
        <taxon>Endopterygota</taxon>
        <taxon>Lepidoptera</taxon>
        <taxon>Glossata</taxon>
        <taxon>Ditrysia</taxon>
        <taxon>Papilionoidea</taxon>
        <taxon>Nymphalidae</taxon>
        <taxon>Satyrinae</taxon>
        <taxon>Satyrini</taxon>
        <taxon>Parargina</taxon>
        <taxon>Pararge</taxon>
    </lineage>
</organism>
<evidence type="ECO:0000313" key="1">
    <source>
        <dbReference type="EMBL" id="CAH2230218.1"/>
    </source>
</evidence>
<sequence length="93" mass="10126">MISKPRKLVEQCLPSIAPGCGTASEPRNNCTDNRQFNSLSSPQNAHGEICLKNLKLEGKIAYELMRNVELCTVIGAGSVVGRNKQVSYFACPE</sequence>
<reference evidence="1" key="1">
    <citation type="submission" date="2022-03" db="EMBL/GenBank/DDBJ databases">
        <authorList>
            <person name="Lindestad O."/>
        </authorList>
    </citation>
    <scope>NUCLEOTIDE SEQUENCE</scope>
</reference>
<dbReference type="AlphaFoldDB" id="A0A8S4R4I0"/>